<organism evidence="1 2">
    <name type="scientific">Racocetra persica</name>
    <dbReference type="NCBI Taxonomy" id="160502"/>
    <lineage>
        <taxon>Eukaryota</taxon>
        <taxon>Fungi</taxon>
        <taxon>Fungi incertae sedis</taxon>
        <taxon>Mucoromycota</taxon>
        <taxon>Glomeromycotina</taxon>
        <taxon>Glomeromycetes</taxon>
        <taxon>Diversisporales</taxon>
        <taxon>Gigasporaceae</taxon>
        <taxon>Racocetra</taxon>
    </lineage>
</organism>
<accession>A0ACA9KU55</accession>
<sequence>MPCNWLLVEDTKLCKNPAKGQYCATHIFKIRKGIIILQPCKGYGREIKSSLQLCVPCSQGYKYARDLMHYLEDILPIDLDEYAQREDICRRCPITMLSIVERGMSLFTIERNGKMSLDNLIEMNYFSLSALLEMCWDNNKARKWKSVILVKFLHHPNLISSKY</sequence>
<protein>
    <submittedName>
        <fullName evidence="1">20119_t:CDS:1</fullName>
    </submittedName>
</protein>
<dbReference type="Proteomes" id="UP000789920">
    <property type="component" value="Unassembled WGS sequence"/>
</dbReference>
<keyword evidence="2" id="KW-1185">Reference proteome</keyword>
<comment type="caution">
    <text evidence="1">The sequence shown here is derived from an EMBL/GenBank/DDBJ whole genome shotgun (WGS) entry which is preliminary data.</text>
</comment>
<gene>
    <name evidence="1" type="ORF">RPERSI_LOCUS1474</name>
</gene>
<name>A0ACA9KU55_9GLOM</name>
<feature type="non-terminal residue" evidence="1">
    <location>
        <position position="163"/>
    </location>
</feature>
<evidence type="ECO:0000313" key="1">
    <source>
        <dbReference type="EMBL" id="CAG8492972.1"/>
    </source>
</evidence>
<reference evidence="1" key="1">
    <citation type="submission" date="2021-06" db="EMBL/GenBank/DDBJ databases">
        <authorList>
            <person name="Kallberg Y."/>
            <person name="Tangrot J."/>
            <person name="Rosling A."/>
        </authorList>
    </citation>
    <scope>NUCLEOTIDE SEQUENCE</scope>
    <source>
        <strain evidence="1">MA461A</strain>
    </source>
</reference>
<dbReference type="EMBL" id="CAJVQC010001360">
    <property type="protein sequence ID" value="CAG8492972.1"/>
    <property type="molecule type" value="Genomic_DNA"/>
</dbReference>
<evidence type="ECO:0000313" key="2">
    <source>
        <dbReference type="Proteomes" id="UP000789920"/>
    </source>
</evidence>
<proteinExistence type="predicted"/>